<dbReference type="PANTHER" id="PTHR32309:SF13">
    <property type="entry name" value="FERRIC ENTEROBACTIN TRANSPORT PROTEIN FEPE"/>
    <property type="match status" value="1"/>
</dbReference>
<feature type="coiled-coil region" evidence="16">
    <location>
        <begin position="310"/>
        <end position="344"/>
    </location>
</feature>
<name>A0ABZ2I5T2_9HYPH</name>
<comment type="subcellular location">
    <subcellularLocation>
        <location evidence="1">Cell inner membrane</location>
        <topology evidence="1">Multi-pass membrane protein</topology>
    </subcellularLocation>
</comment>
<evidence type="ECO:0000256" key="10">
    <source>
        <dbReference type="ARBA" id="ARBA00022777"/>
    </source>
</evidence>
<evidence type="ECO:0000313" key="22">
    <source>
        <dbReference type="Proteomes" id="UP001369958"/>
    </source>
</evidence>
<keyword evidence="7 21" id="KW-0808">Transferase</keyword>
<protein>
    <recommendedName>
        <fullName evidence="4">non-specific protein-tyrosine kinase</fullName>
        <ecNumber evidence="4">2.7.10.2</ecNumber>
    </recommendedName>
</protein>
<organism evidence="21 22">
    <name type="scientific">Pelagibacterium nitratireducens</name>
    <dbReference type="NCBI Taxonomy" id="1046114"/>
    <lineage>
        <taxon>Bacteria</taxon>
        <taxon>Pseudomonadati</taxon>
        <taxon>Pseudomonadota</taxon>
        <taxon>Alphaproteobacteria</taxon>
        <taxon>Hyphomicrobiales</taxon>
        <taxon>Devosiaceae</taxon>
        <taxon>Pelagibacterium</taxon>
    </lineage>
</organism>
<proteinExistence type="inferred from homology"/>
<dbReference type="RefSeq" id="WP_338608595.1">
    <property type="nucleotide sequence ID" value="NZ_CP146275.1"/>
</dbReference>
<keyword evidence="22" id="KW-1185">Reference proteome</keyword>
<feature type="coiled-coil region" evidence="16">
    <location>
        <begin position="186"/>
        <end position="213"/>
    </location>
</feature>
<keyword evidence="8 17" id="KW-0812">Transmembrane</keyword>
<evidence type="ECO:0000313" key="21">
    <source>
        <dbReference type="EMBL" id="WWT33173.1"/>
    </source>
</evidence>
<dbReference type="InterPro" id="IPR032807">
    <property type="entry name" value="GNVR"/>
</dbReference>
<dbReference type="Pfam" id="PF13807">
    <property type="entry name" value="GNVR"/>
    <property type="match status" value="1"/>
</dbReference>
<evidence type="ECO:0000256" key="15">
    <source>
        <dbReference type="ARBA" id="ARBA00051245"/>
    </source>
</evidence>
<dbReference type="InterPro" id="IPR025669">
    <property type="entry name" value="AAA_dom"/>
</dbReference>
<accession>A0ABZ2I5T2</accession>
<dbReference type="InterPro" id="IPR005702">
    <property type="entry name" value="Wzc-like_C"/>
</dbReference>
<dbReference type="Gene3D" id="3.40.50.300">
    <property type="entry name" value="P-loop containing nucleotide triphosphate hydrolases"/>
    <property type="match status" value="1"/>
</dbReference>
<dbReference type="SUPFAM" id="SSF52540">
    <property type="entry name" value="P-loop containing nucleoside triphosphate hydrolases"/>
    <property type="match status" value="1"/>
</dbReference>
<dbReference type="GO" id="GO:0004715">
    <property type="term" value="F:non-membrane spanning protein tyrosine kinase activity"/>
    <property type="evidence" value="ECO:0007669"/>
    <property type="project" value="UniProtKB-EC"/>
</dbReference>
<evidence type="ECO:0000259" key="20">
    <source>
        <dbReference type="Pfam" id="PF13807"/>
    </source>
</evidence>
<keyword evidence="13 17" id="KW-0472">Membrane</keyword>
<dbReference type="InterPro" id="IPR050445">
    <property type="entry name" value="Bact_polysacc_biosynth/exp"/>
</dbReference>
<keyword evidence="14" id="KW-0829">Tyrosine-protein kinase</keyword>
<keyword evidence="16" id="KW-0175">Coiled coil</keyword>
<evidence type="ECO:0000256" key="13">
    <source>
        <dbReference type="ARBA" id="ARBA00023136"/>
    </source>
</evidence>
<evidence type="ECO:0000256" key="7">
    <source>
        <dbReference type="ARBA" id="ARBA00022679"/>
    </source>
</evidence>
<evidence type="ECO:0000256" key="9">
    <source>
        <dbReference type="ARBA" id="ARBA00022741"/>
    </source>
</evidence>
<dbReference type="InterPro" id="IPR003856">
    <property type="entry name" value="LPS_length_determ_N"/>
</dbReference>
<dbReference type="Pfam" id="PF02706">
    <property type="entry name" value="Wzz"/>
    <property type="match status" value="1"/>
</dbReference>
<keyword evidence="5" id="KW-1003">Cell membrane</keyword>
<dbReference type="Proteomes" id="UP001369958">
    <property type="component" value="Chromosome"/>
</dbReference>
<gene>
    <name evidence="21" type="ORF">V6617_01500</name>
</gene>
<evidence type="ECO:0000256" key="14">
    <source>
        <dbReference type="ARBA" id="ARBA00023137"/>
    </source>
</evidence>
<keyword evidence="12 17" id="KW-1133">Transmembrane helix</keyword>
<evidence type="ECO:0000256" key="17">
    <source>
        <dbReference type="SAM" id="Phobius"/>
    </source>
</evidence>
<dbReference type="Pfam" id="PF13614">
    <property type="entry name" value="AAA_31"/>
    <property type="match status" value="1"/>
</dbReference>
<evidence type="ECO:0000256" key="4">
    <source>
        <dbReference type="ARBA" id="ARBA00011903"/>
    </source>
</evidence>
<evidence type="ECO:0000256" key="11">
    <source>
        <dbReference type="ARBA" id="ARBA00022840"/>
    </source>
</evidence>
<evidence type="ECO:0000256" key="3">
    <source>
        <dbReference type="ARBA" id="ARBA00008883"/>
    </source>
</evidence>
<evidence type="ECO:0000256" key="2">
    <source>
        <dbReference type="ARBA" id="ARBA00007316"/>
    </source>
</evidence>
<keyword evidence="11" id="KW-0067">ATP-binding</keyword>
<sequence length="715" mass="77316">MEEQEIDIRGILNLLRRRLSLIVATLVVCLGIAGIAVFALTPIFSASTLVLVDTSRNALIDPEAQVSSASAENARVDSEVEILRSETVLLDVIEREGLLSDEEFGVRLGLRDRVLAFLRLGDADLPQGDAAVQSVLNRVKNAVSVQRRGLTYLISVQARSEDPQKAAQLANALAEAYIQDQMQSKIEGVLAARDVLEARLQLARENIVRSEQQFDSFISENIDQLAADPGSSVADLRTDLQSVTGSREELQALSQTVSAAAASRDWATLVAQLESEALAALETQRQTLATNLSSAAGDSPTAINLRQELAAVETALAERANEELTDLRSQVAELDNEASGLRQQIRSDVLSSDLPVDVLTQLYEFQQSADLARTQYQSLLARSGDLQVQSELQIADSRIVSRALPPSSASFPNTRLILLMAGLAGLGLGVGLAFVYENFVGGFTSESQLTLVTRMPVIGDIPLQRLSQESDSAADTLISAPLSQFSESIRRARAVVDQYLRRGKTMAAPLDQPVGEGQKGVVVMVSSSVPDEGKTTVALSLARAYAQSGKRTLIIDCDLRRPAIHKNLGIESEVGLFEYLAGRTETESLSSIILRDEETGLSVLVGSKRSDIPTDQLITSSAFARLIGAAIKNFDVVVLDTPPVLPVVDGLYLSQYADALLFVVRWSSTAQAEVRSALSRLEQAKNPDAPILGVLNQQVRSQSRYGKSYEHYYDG</sequence>
<dbReference type="EMBL" id="CP146275">
    <property type="protein sequence ID" value="WWT33173.1"/>
    <property type="molecule type" value="Genomic_DNA"/>
</dbReference>
<dbReference type="InterPro" id="IPR027417">
    <property type="entry name" value="P-loop_NTPase"/>
</dbReference>
<dbReference type="EC" id="2.7.10.2" evidence="4"/>
<comment type="catalytic activity">
    <reaction evidence="15">
        <text>L-tyrosyl-[protein] + ATP = O-phospho-L-tyrosyl-[protein] + ADP + H(+)</text>
        <dbReference type="Rhea" id="RHEA:10596"/>
        <dbReference type="Rhea" id="RHEA-COMP:10136"/>
        <dbReference type="Rhea" id="RHEA-COMP:20101"/>
        <dbReference type="ChEBI" id="CHEBI:15378"/>
        <dbReference type="ChEBI" id="CHEBI:30616"/>
        <dbReference type="ChEBI" id="CHEBI:46858"/>
        <dbReference type="ChEBI" id="CHEBI:61978"/>
        <dbReference type="ChEBI" id="CHEBI:456216"/>
        <dbReference type="EC" id="2.7.10.2"/>
    </reaction>
</comment>
<keyword evidence="9" id="KW-0547">Nucleotide-binding</keyword>
<feature type="transmembrane region" description="Helical" evidence="17">
    <location>
        <begin position="21"/>
        <end position="44"/>
    </location>
</feature>
<evidence type="ECO:0000256" key="1">
    <source>
        <dbReference type="ARBA" id="ARBA00004429"/>
    </source>
</evidence>
<evidence type="ECO:0000256" key="8">
    <source>
        <dbReference type="ARBA" id="ARBA00022692"/>
    </source>
</evidence>
<reference evidence="21 22" key="1">
    <citation type="submission" date="2024-02" db="EMBL/GenBank/DDBJ databases">
        <title>Complete genome sequence of Pelagibacterium nitratireducens ZH15.</title>
        <authorList>
            <person name="Zhao L.H."/>
        </authorList>
    </citation>
    <scope>NUCLEOTIDE SEQUENCE [LARGE SCALE GENOMIC DNA]</scope>
    <source>
        <strain evidence="21 22">ZH15</strain>
    </source>
</reference>
<feature type="domain" description="Tyrosine-protein kinase G-rich" evidence="20">
    <location>
        <begin position="369"/>
        <end position="435"/>
    </location>
</feature>
<dbReference type="NCBIfam" id="TIGR01007">
    <property type="entry name" value="eps_fam"/>
    <property type="match status" value="1"/>
</dbReference>
<feature type="domain" description="Polysaccharide chain length determinant N-terminal" evidence="18">
    <location>
        <begin position="4"/>
        <end position="94"/>
    </location>
</feature>
<evidence type="ECO:0000256" key="5">
    <source>
        <dbReference type="ARBA" id="ARBA00022475"/>
    </source>
</evidence>
<evidence type="ECO:0000259" key="19">
    <source>
        <dbReference type="Pfam" id="PF13614"/>
    </source>
</evidence>
<evidence type="ECO:0000256" key="16">
    <source>
        <dbReference type="SAM" id="Coils"/>
    </source>
</evidence>
<dbReference type="PANTHER" id="PTHR32309">
    <property type="entry name" value="TYROSINE-PROTEIN KINASE"/>
    <property type="match status" value="1"/>
</dbReference>
<feature type="domain" description="AAA" evidence="19">
    <location>
        <begin position="533"/>
        <end position="683"/>
    </location>
</feature>
<evidence type="ECO:0000259" key="18">
    <source>
        <dbReference type="Pfam" id="PF02706"/>
    </source>
</evidence>
<keyword evidence="6" id="KW-0997">Cell inner membrane</keyword>
<dbReference type="CDD" id="cd05387">
    <property type="entry name" value="BY-kinase"/>
    <property type="match status" value="1"/>
</dbReference>
<keyword evidence="10" id="KW-0418">Kinase</keyword>
<evidence type="ECO:0000256" key="12">
    <source>
        <dbReference type="ARBA" id="ARBA00022989"/>
    </source>
</evidence>
<comment type="similarity">
    <text evidence="2">Belongs to the CpsD/CapB family.</text>
</comment>
<evidence type="ECO:0000256" key="6">
    <source>
        <dbReference type="ARBA" id="ARBA00022519"/>
    </source>
</evidence>
<comment type="similarity">
    <text evidence="3">Belongs to the etk/wzc family.</text>
</comment>